<keyword evidence="1" id="KW-0810">Translation regulation</keyword>
<dbReference type="Pfam" id="PF02482">
    <property type="entry name" value="Ribosomal_S30AE"/>
    <property type="match status" value="1"/>
</dbReference>
<name>A0ABV0EC66_9BURK</name>
<evidence type="ECO:0000313" key="5">
    <source>
        <dbReference type="Proteomes" id="UP001482231"/>
    </source>
</evidence>
<dbReference type="NCBIfam" id="TIGR00741">
    <property type="entry name" value="yfiA"/>
    <property type="match status" value="1"/>
</dbReference>
<proteinExistence type="predicted"/>
<dbReference type="Proteomes" id="UP001482231">
    <property type="component" value="Unassembled WGS sequence"/>
</dbReference>
<evidence type="ECO:0000313" key="4">
    <source>
        <dbReference type="EMBL" id="MEO1766262.1"/>
    </source>
</evidence>
<comment type="subunit">
    <text evidence="2">Associates exclusively with 100S ribosomes, which are dimers of 70S ribosomes.</text>
</comment>
<evidence type="ECO:0000256" key="1">
    <source>
        <dbReference type="ARBA" id="ARBA00022845"/>
    </source>
</evidence>
<dbReference type="Gene3D" id="3.30.160.100">
    <property type="entry name" value="Ribosome hibernation promotion factor-like"/>
    <property type="match status" value="1"/>
</dbReference>
<dbReference type="SUPFAM" id="SSF69754">
    <property type="entry name" value="Ribosome binding protein Y (YfiA homologue)"/>
    <property type="match status" value="1"/>
</dbReference>
<organism evidence="4 5">
    <name type="scientific">Thiobacter aerophilum</name>
    <dbReference type="NCBI Taxonomy" id="3121275"/>
    <lineage>
        <taxon>Bacteria</taxon>
        <taxon>Pseudomonadati</taxon>
        <taxon>Pseudomonadota</taxon>
        <taxon>Betaproteobacteria</taxon>
        <taxon>Burkholderiales</taxon>
        <taxon>Thiobacteraceae</taxon>
        <taxon>Thiobacter</taxon>
    </lineage>
</organism>
<keyword evidence="5" id="KW-1185">Reference proteome</keyword>
<accession>A0ABV0EC66</accession>
<evidence type="ECO:0000256" key="3">
    <source>
        <dbReference type="ARBA" id="ARBA00041148"/>
    </source>
</evidence>
<dbReference type="CDD" id="cd00552">
    <property type="entry name" value="RaiA"/>
    <property type="match status" value="1"/>
</dbReference>
<dbReference type="RefSeq" id="WP_347307177.1">
    <property type="nucleotide sequence ID" value="NZ_JBAJEX010000002.1"/>
</dbReference>
<dbReference type="InterPro" id="IPR003489">
    <property type="entry name" value="RHF/RaiA"/>
</dbReference>
<protein>
    <recommendedName>
        <fullName evidence="3">Ribosome hibernation promoting factor</fullName>
    </recommendedName>
</protein>
<gene>
    <name evidence="4" type="primary">raiA</name>
    <name evidence="4" type="ORF">V6E02_03410</name>
</gene>
<sequence length="106" mass="11871">MNLTVTGHHVEVTPAIRDYVKAKLERITRHFDHVIDVNVILSVEKLIHKAEANIHVSGRDLFAASQDADMYAAIDALADKLDRQVLKHKEKNGGHGREALKRQAAE</sequence>
<dbReference type="PANTHER" id="PTHR33231">
    <property type="entry name" value="30S RIBOSOMAL PROTEIN"/>
    <property type="match status" value="1"/>
</dbReference>
<dbReference type="InterPro" id="IPR050574">
    <property type="entry name" value="HPF/YfiA_ribosome-assoc"/>
</dbReference>
<evidence type="ECO:0000256" key="2">
    <source>
        <dbReference type="ARBA" id="ARBA00038695"/>
    </source>
</evidence>
<comment type="caution">
    <text evidence="4">The sequence shown here is derived from an EMBL/GenBank/DDBJ whole genome shotgun (WGS) entry which is preliminary data.</text>
</comment>
<dbReference type="EMBL" id="JBAJEX010000002">
    <property type="protein sequence ID" value="MEO1766262.1"/>
    <property type="molecule type" value="Genomic_DNA"/>
</dbReference>
<reference evidence="4 5" key="1">
    <citation type="submission" date="2024-02" db="EMBL/GenBank/DDBJ databases">
        <title>New thermophilic sulfur-oxidizing bacteria from a hot springs of the Uzon caldera (Kamchatka, Russia).</title>
        <authorList>
            <person name="Dukat A.M."/>
            <person name="Elcheninov A.G."/>
            <person name="Frolov E.N."/>
        </authorList>
    </citation>
    <scope>NUCLEOTIDE SEQUENCE [LARGE SCALE GENOMIC DNA]</scope>
    <source>
        <strain evidence="4 5">AK1</strain>
    </source>
</reference>
<dbReference type="InterPro" id="IPR036567">
    <property type="entry name" value="RHF-like"/>
</dbReference>
<dbReference type="PANTHER" id="PTHR33231:SF1">
    <property type="entry name" value="30S RIBOSOMAL PROTEIN"/>
    <property type="match status" value="1"/>
</dbReference>